<name>A0A6G1F6L9_9ORYZ</name>
<protein>
    <submittedName>
        <fullName evidence="1">Uncharacterized protein</fullName>
    </submittedName>
</protein>
<organism evidence="1 2">
    <name type="scientific">Oryza meyeriana var. granulata</name>
    <dbReference type="NCBI Taxonomy" id="110450"/>
    <lineage>
        <taxon>Eukaryota</taxon>
        <taxon>Viridiplantae</taxon>
        <taxon>Streptophyta</taxon>
        <taxon>Embryophyta</taxon>
        <taxon>Tracheophyta</taxon>
        <taxon>Spermatophyta</taxon>
        <taxon>Magnoliopsida</taxon>
        <taxon>Liliopsida</taxon>
        <taxon>Poales</taxon>
        <taxon>Poaceae</taxon>
        <taxon>BOP clade</taxon>
        <taxon>Oryzoideae</taxon>
        <taxon>Oryzeae</taxon>
        <taxon>Oryzinae</taxon>
        <taxon>Oryza</taxon>
        <taxon>Oryza meyeriana</taxon>
    </lineage>
</organism>
<keyword evidence="2" id="KW-1185">Reference proteome</keyword>
<evidence type="ECO:0000313" key="2">
    <source>
        <dbReference type="Proteomes" id="UP000479710"/>
    </source>
</evidence>
<dbReference type="Proteomes" id="UP000479710">
    <property type="component" value="Unassembled WGS sequence"/>
</dbReference>
<proteinExistence type="predicted"/>
<dbReference type="EMBL" id="SPHZ02000001">
    <property type="protein sequence ID" value="KAF0932485.1"/>
    <property type="molecule type" value="Genomic_DNA"/>
</dbReference>
<comment type="caution">
    <text evidence="1">The sequence shown here is derived from an EMBL/GenBank/DDBJ whole genome shotgun (WGS) entry which is preliminary data.</text>
</comment>
<gene>
    <name evidence="1" type="ORF">E2562_010381</name>
</gene>
<evidence type="ECO:0000313" key="1">
    <source>
        <dbReference type="EMBL" id="KAF0932485.1"/>
    </source>
</evidence>
<accession>A0A6G1F6L9</accession>
<reference evidence="1 2" key="1">
    <citation type="submission" date="2019-11" db="EMBL/GenBank/DDBJ databases">
        <title>Whole genome sequence of Oryza granulata.</title>
        <authorList>
            <person name="Li W."/>
        </authorList>
    </citation>
    <scope>NUCLEOTIDE SEQUENCE [LARGE SCALE GENOMIC DNA]</scope>
    <source>
        <strain evidence="2">cv. Menghai</strain>
        <tissue evidence="1">Leaf</tissue>
    </source>
</reference>
<dbReference type="AlphaFoldDB" id="A0A6G1F6L9"/>
<sequence>MVVEEEGRLRRDPHRAKAALLARGDGGRWCAAVDWPVTPTGGGEPSMWRARGGMEEGGHARELLGGQGTMTWGS</sequence>